<evidence type="ECO:0000313" key="3">
    <source>
        <dbReference type="EMBL" id="RDU39253.1"/>
    </source>
</evidence>
<sequence length="146" mass="16223">MPNKPFPESQTHYTEESRNSFTGPAEFFTGDVQVDVMFPNNDTAHYSGAFVTFSPGARTAWHEHPAGQHMVVTQGTALTATRDGTVIKFKEGEAVWCPPDLDHWHGATPDAPMKHFVVTGDKDGENVSWKEKVSEEEYQQAVAKTQ</sequence>
<accession>A0A3D8GXU9</accession>
<dbReference type="CDD" id="cd02233">
    <property type="entry name" value="cupin_HNL-like"/>
    <property type="match status" value="1"/>
</dbReference>
<organism evidence="3 4">
    <name type="scientific">Marinobacter flavimaris</name>
    <dbReference type="NCBI Taxonomy" id="262076"/>
    <lineage>
        <taxon>Bacteria</taxon>
        <taxon>Pseudomonadati</taxon>
        <taxon>Pseudomonadota</taxon>
        <taxon>Gammaproteobacteria</taxon>
        <taxon>Pseudomonadales</taxon>
        <taxon>Marinobacteraceae</taxon>
        <taxon>Marinobacter</taxon>
    </lineage>
</organism>
<proteinExistence type="predicted"/>
<dbReference type="SUPFAM" id="SSF51182">
    <property type="entry name" value="RmlC-like cupins"/>
    <property type="match status" value="1"/>
</dbReference>
<evidence type="ECO:0000259" key="2">
    <source>
        <dbReference type="Pfam" id="PF07883"/>
    </source>
</evidence>
<dbReference type="PANTHER" id="PTHR43698">
    <property type="entry name" value="RIBD C-TERMINAL DOMAIN CONTAINING PROTEIN"/>
    <property type="match status" value="1"/>
</dbReference>
<feature type="domain" description="Cupin type-2" evidence="2">
    <location>
        <begin position="50"/>
        <end position="118"/>
    </location>
</feature>
<gene>
    <name evidence="3" type="ORF">DXI23_19165</name>
</gene>
<dbReference type="InterPro" id="IPR013096">
    <property type="entry name" value="Cupin_2"/>
</dbReference>
<protein>
    <submittedName>
        <fullName evidence="3">Cupin domain-containing protein</fullName>
    </submittedName>
</protein>
<reference evidence="3 4" key="1">
    <citation type="submission" date="2018-08" db="EMBL/GenBank/DDBJ databases">
        <title>Genome sequence of Marinobacter flavimaris KCTC 12185.</title>
        <authorList>
            <person name="Chun J."/>
            <person name="Kim B.-Y."/>
            <person name="Choi S.-B."/>
            <person name="Kwak M.-J."/>
        </authorList>
    </citation>
    <scope>NUCLEOTIDE SEQUENCE [LARGE SCALE GENOMIC DNA]</scope>
    <source>
        <strain evidence="3 4">KCTC 12185</strain>
    </source>
</reference>
<keyword evidence="4" id="KW-1185">Reference proteome</keyword>
<dbReference type="AlphaFoldDB" id="A0A3D8GXU9"/>
<dbReference type="InterPro" id="IPR011051">
    <property type="entry name" value="RmlC_Cupin_sf"/>
</dbReference>
<dbReference type="RefSeq" id="WP_104272075.1">
    <property type="nucleotide sequence ID" value="NZ_PSSW01000014.1"/>
</dbReference>
<dbReference type="EMBL" id="QRDH01000013">
    <property type="protein sequence ID" value="RDU39253.1"/>
    <property type="molecule type" value="Genomic_DNA"/>
</dbReference>
<dbReference type="PANTHER" id="PTHR43698:SF1">
    <property type="entry name" value="BLL4564 PROTEIN"/>
    <property type="match status" value="1"/>
</dbReference>
<name>A0A3D8GXU9_9GAMM</name>
<dbReference type="InterPro" id="IPR047263">
    <property type="entry name" value="HNL-like_cupin"/>
</dbReference>
<dbReference type="Pfam" id="PF07883">
    <property type="entry name" value="Cupin_2"/>
    <property type="match status" value="1"/>
</dbReference>
<evidence type="ECO:0000256" key="1">
    <source>
        <dbReference type="SAM" id="MobiDB-lite"/>
    </source>
</evidence>
<dbReference type="InterPro" id="IPR014710">
    <property type="entry name" value="RmlC-like_jellyroll"/>
</dbReference>
<comment type="caution">
    <text evidence="3">The sequence shown here is derived from an EMBL/GenBank/DDBJ whole genome shotgun (WGS) entry which is preliminary data.</text>
</comment>
<dbReference type="Proteomes" id="UP000256431">
    <property type="component" value="Unassembled WGS sequence"/>
</dbReference>
<feature type="region of interest" description="Disordered" evidence="1">
    <location>
        <begin position="1"/>
        <end position="23"/>
    </location>
</feature>
<dbReference type="Gene3D" id="2.60.120.10">
    <property type="entry name" value="Jelly Rolls"/>
    <property type="match status" value="1"/>
</dbReference>
<evidence type="ECO:0000313" key="4">
    <source>
        <dbReference type="Proteomes" id="UP000256431"/>
    </source>
</evidence>